<dbReference type="InterPro" id="IPR001810">
    <property type="entry name" value="F-box_dom"/>
</dbReference>
<dbReference type="EMBL" id="ML170217">
    <property type="protein sequence ID" value="TDL17715.1"/>
    <property type="molecule type" value="Genomic_DNA"/>
</dbReference>
<dbReference type="STRING" id="50990.A0A4Y7PRC3"/>
<keyword evidence="3" id="KW-1185">Reference proteome</keyword>
<evidence type="ECO:0000313" key="2">
    <source>
        <dbReference type="EMBL" id="TDL17715.1"/>
    </source>
</evidence>
<dbReference type="Gene3D" id="1.20.1280.50">
    <property type="match status" value="1"/>
</dbReference>
<evidence type="ECO:0000259" key="1">
    <source>
        <dbReference type="Pfam" id="PF12937"/>
    </source>
</evidence>
<accession>A0A4Y7PRC3</accession>
<dbReference type="AlphaFoldDB" id="A0A4Y7PRC3"/>
<dbReference type="VEuPathDB" id="FungiDB:BD410DRAFT_794014"/>
<reference evidence="2 3" key="1">
    <citation type="submission" date="2018-06" db="EMBL/GenBank/DDBJ databases">
        <title>A transcriptomic atlas of mushroom development highlights an independent origin of complex multicellularity.</title>
        <authorList>
            <consortium name="DOE Joint Genome Institute"/>
            <person name="Krizsan K."/>
            <person name="Almasi E."/>
            <person name="Merenyi Z."/>
            <person name="Sahu N."/>
            <person name="Viragh M."/>
            <person name="Koszo T."/>
            <person name="Mondo S."/>
            <person name="Kiss B."/>
            <person name="Balint B."/>
            <person name="Kues U."/>
            <person name="Barry K."/>
            <person name="Hegedus J.C."/>
            <person name="Henrissat B."/>
            <person name="Johnson J."/>
            <person name="Lipzen A."/>
            <person name="Ohm R."/>
            <person name="Nagy I."/>
            <person name="Pangilinan J."/>
            <person name="Yan J."/>
            <person name="Xiong Y."/>
            <person name="Grigoriev I.V."/>
            <person name="Hibbett D.S."/>
            <person name="Nagy L.G."/>
        </authorList>
    </citation>
    <scope>NUCLEOTIDE SEQUENCE [LARGE SCALE GENOMIC DNA]</scope>
    <source>
        <strain evidence="2 3">SZMC22713</strain>
    </source>
</reference>
<evidence type="ECO:0000313" key="3">
    <source>
        <dbReference type="Proteomes" id="UP000294933"/>
    </source>
</evidence>
<protein>
    <recommendedName>
        <fullName evidence="1">F-box domain-containing protein</fullName>
    </recommendedName>
</protein>
<proteinExistence type="predicted"/>
<feature type="domain" description="F-box" evidence="1">
    <location>
        <begin position="16"/>
        <end position="64"/>
    </location>
</feature>
<organism evidence="2 3">
    <name type="scientific">Rickenella mellea</name>
    <dbReference type="NCBI Taxonomy" id="50990"/>
    <lineage>
        <taxon>Eukaryota</taxon>
        <taxon>Fungi</taxon>
        <taxon>Dikarya</taxon>
        <taxon>Basidiomycota</taxon>
        <taxon>Agaricomycotina</taxon>
        <taxon>Agaricomycetes</taxon>
        <taxon>Hymenochaetales</taxon>
        <taxon>Rickenellaceae</taxon>
        <taxon>Rickenella</taxon>
    </lineage>
</organism>
<dbReference type="OrthoDB" id="3155440at2759"/>
<name>A0A4Y7PRC3_9AGAM</name>
<sequence length="423" mass="47990">MLETHCRTLALEAGIKRLPDEVLSMIFELGHLGATPCAFALRVSHVCRRFRGIALSTPCLWTKVSPGYSLDQTHSFLSRSGQVGLDICIPWRASLGGEDKYDDILRILGSESHRWTCLRIASNDAEPRLRKLGITNFPCLLNLQCDSDAGTPSFNTPSLQRINGTLCDPDVKFAYQSQLSILDVIFYERRNIEVVEFSRAVHEMRNLREFSLTMEACDCVEMPPNTAKPEFERHSVLIDKISFSIKNGCDYKIVGPVYSAVSFLFATTFTLSLEHLEGGDTIDFLYDCEQNMVPYGSSVIINITNLSDPNLEWSWFYLLDTLTQTCRIAHTIHFNAPSARFVSPSEPFDSESGYHTLRNLRFECCDRLSPHDIMKLVNQFMLNEDLDDHESIQSLGIFSCRGIREQFLINLGERLSGKLEWTI</sequence>
<gene>
    <name evidence="2" type="ORF">BD410DRAFT_794014</name>
</gene>
<dbReference type="SUPFAM" id="SSF81383">
    <property type="entry name" value="F-box domain"/>
    <property type="match status" value="1"/>
</dbReference>
<dbReference type="Pfam" id="PF12937">
    <property type="entry name" value="F-box-like"/>
    <property type="match status" value="1"/>
</dbReference>
<dbReference type="InterPro" id="IPR036047">
    <property type="entry name" value="F-box-like_dom_sf"/>
</dbReference>
<dbReference type="Proteomes" id="UP000294933">
    <property type="component" value="Unassembled WGS sequence"/>
</dbReference>